<reference evidence="2" key="1">
    <citation type="journal article" date="2019" name="Int. J. Syst. Evol. Microbiol.">
        <title>The Global Catalogue of Microorganisms (GCM) 10K type strain sequencing project: providing services to taxonomists for standard genome sequencing and annotation.</title>
        <authorList>
            <consortium name="The Broad Institute Genomics Platform"/>
            <consortium name="The Broad Institute Genome Sequencing Center for Infectious Disease"/>
            <person name="Wu L."/>
            <person name="Ma J."/>
        </authorList>
    </citation>
    <scope>NUCLEOTIDE SEQUENCE [LARGE SCALE GENOMIC DNA]</scope>
    <source>
        <strain evidence="2">CGMCC 4.7192</strain>
    </source>
</reference>
<name>A0ABW5BG20_9PROT</name>
<accession>A0ABW5BG20</accession>
<dbReference type="RefSeq" id="WP_380247351.1">
    <property type="nucleotide sequence ID" value="NZ_JBHUII010000001.1"/>
</dbReference>
<keyword evidence="2" id="KW-1185">Reference proteome</keyword>
<dbReference type="Proteomes" id="UP001597294">
    <property type="component" value="Unassembled WGS sequence"/>
</dbReference>
<evidence type="ECO:0000313" key="2">
    <source>
        <dbReference type="Proteomes" id="UP001597294"/>
    </source>
</evidence>
<gene>
    <name evidence="1" type="ORF">ACFSKO_00715</name>
</gene>
<dbReference type="EMBL" id="JBHUII010000001">
    <property type="protein sequence ID" value="MFD2204111.1"/>
    <property type="molecule type" value="Genomic_DNA"/>
</dbReference>
<comment type="caution">
    <text evidence="1">The sequence shown here is derived from an EMBL/GenBank/DDBJ whole genome shotgun (WGS) entry which is preliminary data.</text>
</comment>
<sequence length="100" mass="10883">MAEEFHIIDFPEDNHIDAKEFSKIAKNAAELTEDYSFHAGLDALNTLLSITEGEPAIIPAQSTPLEQAGAIASDTLAQASLMIDEVRRFKTLSAEIAKHS</sequence>
<evidence type="ECO:0008006" key="3">
    <source>
        <dbReference type="Google" id="ProtNLM"/>
    </source>
</evidence>
<organism evidence="1 2">
    <name type="scientific">Kiloniella antarctica</name>
    <dbReference type="NCBI Taxonomy" id="1550907"/>
    <lineage>
        <taxon>Bacteria</taxon>
        <taxon>Pseudomonadati</taxon>
        <taxon>Pseudomonadota</taxon>
        <taxon>Alphaproteobacteria</taxon>
        <taxon>Rhodospirillales</taxon>
        <taxon>Kiloniellaceae</taxon>
        <taxon>Kiloniella</taxon>
    </lineage>
</organism>
<evidence type="ECO:0000313" key="1">
    <source>
        <dbReference type="EMBL" id="MFD2204111.1"/>
    </source>
</evidence>
<protein>
    <recommendedName>
        <fullName evidence="3">EF-hand domain-containing protein</fullName>
    </recommendedName>
</protein>
<proteinExistence type="predicted"/>